<gene>
    <name evidence="1" type="ORF">FLACOL7796_04428</name>
</gene>
<evidence type="ECO:0000313" key="1">
    <source>
        <dbReference type="EMBL" id="CAA9202781.1"/>
    </source>
</evidence>
<dbReference type="EMBL" id="CADCST010000147">
    <property type="protein sequence ID" value="CAA9202781.1"/>
    <property type="molecule type" value="Genomic_DNA"/>
</dbReference>
<evidence type="ECO:0000313" key="2">
    <source>
        <dbReference type="Proteomes" id="UP000474567"/>
    </source>
</evidence>
<accession>A0ABN7EQI8</accession>
<protein>
    <submittedName>
        <fullName evidence="1">Uncharacterized protein</fullName>
    </submittedName>
</protein>
<dbReference type="Proteomes" id="UP000474567">
    <property type="component" value="Unassembled WGS sequence"/>
</dbReference>
<reference evidence="1 2" key="1">
    <citation type="submission" date="2020-02" db="EMBL/GenBank/DDBJ databases">
        <authorList>
            <person name="Criscuolo A."/>
        </authorList>
    </citation>
    <scope>NUCLEOTIDE SEQUENCE [LARGE SCALE GENOMIC DNA]</scope>
    <source>
        <strain evidence="1">CECT7796</strain>
    </source>
</reference>
<organism evidence="1 2">
    <name type="scientific">Flavobacterium collinsii</name>
    <dbReference type="NCBI Taxonomy" id="1114861"/>
    <lineage>
        <taxon>Bacteria</taxon>
        <taxon>Pseudomonadati</taxon>
        <taxon>Bacteroidota</taxon>
        <taxon>Flavobacteriia</taxon>
        <taxon>Flavobacteriales</taxon>
        <taxon>Flavobacteriaceae</taxon>
        <taxon>Flavobacterium</taxon>
    </lineage>
</organism>
<sequence length="38" mass="4282">MKQLPDLEALEKILIEKGFNGYFQTQVACPGKLKESIT</sequence>
<keyword evidence="2" id="KW-1185">Reference proteome</keyword>
<name>A0ABN7EQI8_9FLAO</name>
<comment type="caution">
    <text evidence="1">The sequence shown here is derived from an EMBL/GenBank/DDBJ whole genome shotgun (WGS) entry which is preliminary data.</text>
</comment>
<proteinExistence type="predicted"/>